<sequence length="216" mass="25280">MALAEPFEFALDAIRKFFFNLKLIRECFVAVLDPRHVLIKLINDLNYNSVFSHRSYFVSNCYMKLFKWSSFFDITVESSIILIWVSLPNLRPHMFSPRILHGLGTLFCLPLKTDNAAVVGSRSPVARILIELDISKSYPEYVWNGPDNLGYIEQVVMKDFPPFYDHYKSLGHCKNNCSILHPHSHRLLRLFLNLMLLLNGFLRMCMLRIHLRFIIL</sequence>
<name>A0ABD0U3W0_DENTH</name>
<dbReference type="InterPro" id="IPR025558">
    <property type="entry name" value="DUF4283"/>
</dbReference>
<comment type="caution">
    <text evidence="2">The sequence shown here is derived from an EMBL/GenBank/DDBJ whole genome shotgun (WGS) entry which is preliminary data.</text>
</comment>
<dbReference type="Proteomes" id="UP001552299">
    <property type="component" value="Unassembled WGS sequence"/>
</dbReference>
<evidence type="ECO:0000313" key="3">
    <source>
        <dbReference type="Proteomes" id="UP001552299"/>
    </source>
</evidence>
<gene>
    <name evidence="2" type="ORF">M5K25_025146</name>
</gene>
<evidence type="ECO:0000313" key="2">
    <source>
        <dbReference type="EMBL" id="KAL0906635.1"/>
    </source>
</evidence>
<organism evidence="2 3">
    <name type="scientific">Dendrobium thyrsiflorum</name>
    <name type="common">Pinecone-like raceme dendrobium</name>
    <name type="synonym">Orchid</name>
    <dbReference type="NCBI Taxonomy" id="117978"/>
    <lineage>
        <taxon>Eukaryota</taxon>
        <taxon>Viridiplantae</taxon>
        <taxon>Streptophyta</taxon>
        <taxon>Embryophyta</taxon>
        <taxon>Tracheophyta</taxon>
        <taxon>Spermatophyta</taxon>
        <taxon>Magnoliopsida</taxon>
        <taxon>Liliopsida</taxon>
        <taxon>Asparagales</taxon>
        <taxon>Orchidaceae</taxon>
        <taxon>Epidendroideae</taxon>
        <taxon>Malaxideae</taxon>
        <taxon>Dendrobiinae</taxon>
        <taxon>Dendrobium</taxon>
    </lineage>
</organism>
<dbReference type="PANTHER" id="PTHR31286">
    <property type="entry name" value="GLYCINE-RICH CELL WALL STRUCTURAL PROTEIN 1.8-LIKE"/>
    <property type="match status" value="1"/>
</dbReference>
<dbReference type="Pfam" id="PF14111">
    <property type="entry name" value="DUF4283"/>
    <property type="match status" value="1"/>
</dbReference>
<keyword evidence="3" id="KW-1185">Reference proteome</keyword>
<evidence type="ECO:0000259" key="1">
    <source>
        <dbReference type="Pfam" id="PF14111"/>
    </source>
</evidence>
<reference evidence="2 3" key="1">
    <citation type="journal article" date="2024" name="Plant Biotechnol. J.">
        <title>Dendrobium thyrsiflorum genome and its molecular insights into genes involved in important horticultural traits.</title>
        <authorList>
            <person name="Chen B."/>
            <person name="Wang J.Y."/>
            <person name="Zheng P.J."/>
            <person name="Li K.L."/>
            <person name="Liang Y.M."/>
            <person name="Chen X.F."/>
            <person name="Zhang C."/>
            <person name="Zhao X."/>
            <person name="He X."/>
            <person name="Zhang G.Q."/>
            <person name="Liu Z.J."/>
            <person name="Xu Q."/>
        </authorList>
    </citation>
    <scope>NUCLEOTIDE SEQUENCE [LARGE SCALE GENOMIC DNA]</scope>
    <source>
        <strain evidence="2">GZMU011</strain>
    </source>
</reference>
<dbReference type="EMBL" id="JANQDX010000018">
    <property type="protein sequence ID" value="KAL0906635.1"/>
    <property type="molecule type" value="Genomic_DNA"/>
</dbReference>
<protein>
    <recommendedName>
        <fullName evidence="1">DUF4283 domain-containing protein</fullName>
    </recommendedName>
</protein>
<dbReference type="AlphaFoldDB" id="A0ABD0U3W0"/>
<dbReference type="InterPro" id="IPR040256">
    <property type="entry name" value="At4g02000-like"/>
</dbReference>
<feature type="domain" description="DUF4283" evidence="1">
    <location>
        <begin position="19"/>
        <end position="75"/>
    </location>
</feature>
<proteinExistence type="predicted"/>
<accession>A0ABD0U3W0</accession>
<dbReference type="PANTHER" id="PTHR31286:SF180">
    <property type="entry name" value="OS10G0362600 PROTEIN"/>
    <property type="match status" value="1"/>
</dbReference>